<accession>A0A090K1Q4</accession>
<reference evidence="3" key="1">
    <citation type="submission" date="2014-09" db="EMBL/GenBank/DDBJ databases">
        <authorList>
            <person name="Hjerde E."/>
        </authorList>
    </citation>
    <scope>NUCLEOTIDE SEQUENCE [LARGE SCALE GENOMIC DNA]</scope>
    <source>
        <strain evidence="3">06/09/139</strain>
    </source>
</reference>
<dbReference type="EMBL" id="LN554847">
    <property type="protein sequence ID" value="CED57673.1"/>
    <property type="molecule type" value="Genomic_DNA"/>
</dbReference>
<dbReference type="AlphaFoldDB" id="A0A090K1Q4"/>
<dbReference type="KEGG" id="awd:AWOD_II_1054"/>
<keyword evidence="1" id="KW-1133">Transmembrane helix</keyword>
<evidence type="ECO:0000313" key="2">
    <source>
        <dbReference type="EMBL" id="CED57673.1"/>
    </source>
</evidence>
<gene>
    <name evidence="2" type="ORF">AWOD_II_1054</name>
</gene>
<keyword evidence="1" id="KW-0472">Membrane</keyword>
<keyword evidence="1" id="KW-0812">Transmembrane</keyword>
<protein>
    <submittedName>
        <fullName evidence="2">Membrane protein</fullName>
    </submittedName>
</protein>
<organism evidence="2 3">
    <name type="scientific">Aliivibrio wodanis</name>
    <dbReference type="NCBI Taxonomy" id="80852"/>
    <lineage>
        <taxon>Bacteria</taxon>
        <taxon>Pseudomonadati</taxon>
        <taxon>Pseudomonadota</taxon>
        <taxon>Gammaproteobacteria</taxon>
        <taxon>Vibrionales</taxon>
        <taxon>Vibrionaceae</taxon>
        <taxon>Aliivibrio</taxon>
    </lineage>
</organism>
<name>A0A090K1Q4_9GAMM</name>
<evidence type="ECO:0000313" key="3">
    <source>
        <dbReference type="Proteomes" id="UP000032427"/>
    </source>
</evidence>
<dbReference type="PATRIC" id="fig|80852.17.peg.3856"/>
<feature type="transmembrane region" description="Helical" evidence="1">
    <location>
        <begin position="102"/>
        <end position="124"/>
    </location>
</feature>
<dbReference type="STRING" id="80852.AWOD_II_1054"/>
<keyword evidence="3" id="KW-1185">Reference proteome</keyword>
<feature type="transmembrane region" description="Helical" evidence="1">
    <location>
        <begin position="6"/>
        <end position="33"/>
    </location>
</feature>
<sequence>MSDAMWFEFLIMIPAVFFAALAIAWSVTAIIILPTISLGSFKHILFIDKQLAKDLDKYYDKNGHMRPQYQASWDVGSRFIDYCIAYPFIRKRASTDSKKFKIFMWWNASGMWSWLGVFVFGFLAKFLDII</sequence>
<evidence type="ECO:0000256" key="1">
    <source>
        <dbReference type="SAM" id="Phobius"/>
    </source>
</evidence>
<dbReference type="Proteomes" id="UP000032427">
    <property type="component" value="Chromosome 2"/>
</dbReference>
<dbReference type="HOGENOM" id="CLU_2048765_0_0_6"/>
<proteinExistence type="predicted"/>